<dbReference type="EC" id="3.4.21.89" evidence="3"/>
<dbReference type="EMBL" id="RPFL01000021">
    <property type="protein sequence ID" value="RPD86126.1"/>
    <property type="molecule type" value="Genomic_DNA"/>
</dbReference>
<dbReference type="GO" id="GO:0009003">
    <property type="term" value="F:signal peptidase activity"/>
    <property type="evidence" value="ECO:0007669"/>
    <property type="project" value="UniProtKB-EC"/>
</dbReference>
<dbReference type="NCBIfam" id="TIGR02227">
    <property type="entry name" value="sigpep_I_bact"/>
    <property type="match status" value="1"/>
</dbReference>
<organism evidence="5 6">
    <name type="scientific">Neisseria weixii</name>
    <dbReference type="NCBI Taxonomy" id="1853276"/>
    <lineage>
        <taxon>Bacteria</taxon>
        <taxon>Pseudomonadati</taxon>
        <taxon>Pseudomonadota</taxon>
        <taxon>Betaproteobacteria</taxon>
        <taxon>Neisseriales</taxon>
        <taxon>Neisseriaceae</taxon>
        <taxon>Neisseria</taxon>
    </lineage>
</organism>
<comment type="catalytic activity">
    <reaction evidence="3">
        <text>Cleavage of hydrophobic, N-terminal signal or leader sequences from secreted and periplasmic proteins.</text>
        <dbReference type="EC" id="3.4.21.89"/>
    </reaction>
</comment>
<feature type="transmembrane region" description="Helical" evidence="3">
    <location>
        <begin position="12"/>
        <end position="35"/>
    </location>
</feature>
<evidence type="ECO:0000313" key="5">
    <source>
        <dbReference type="EMBL" id="RPD86126.1"/>
    </source>
</evidence>
<keyword evidence="3" id="KW-0645">Protease</keyword>
<keyword evidence="3" id="KW-0812">Transmembrane</keyword>
<reference evidence="5 6" key="1">
    <citation type="submission" date="2018-11" db="EMBL/GenBank/DDBJ databases">
        <title>Neisseria weixii sp. nov. isolated from the rectal contents of plateau pika (Ochotona cruzoniae).</title>
        <authorList>
            <person name="Zhang G."/>
        </authorList>
    </citation>
    <scope>NUCLEOTIDE SEQUENCE [LARGE SCALE GENOMIC DNA]</scope>
    <source>
        <strain evidence="5 6">10009</strain>
    </source>
</reference>
<dbReference type="GO" id="GO:0004252">
    <property type="term" value="F:serine-type endopeptidase activity"/>
    <property type="evidence" value="ECO:0007669"/>
    <property type="project" value="InterPro"/>
</dbReference>
<dbReference type="RefSeq" id="WP_123804466.1">
    <property type="nucleotide sequence ID" value="NZ_RPFL01000021.1"/>
</dbReference>
<accession>A0A3N4MXA2</accession>
<evidence type="ECO:0000259" key="4">
    <source>
        <dbReference type="Pfam" id="PF10502"/>
    </source>
</evidence>
<keyword evidence="3" id="KW-0472">Membrane</keyword>
<comment type="similarity">
    <text evidence="3">Belongs to the peptidase S26 family.</text>
</comment>
<dbReference type="GO" id="GO:0016020">
    <property type="term" value="C:membrane"/>
    <property type="evidence" value="ECO:0007669"/>
    <property type="project" value="UniProtKB-SubCell"/>
</dbReference>
<comment type="caution">
    <text evidence="5">The sequence shown here is derived from an EMBL/GenBank/DDBJ whole genome shotgun (WGS) entry which is preliminary data.</text>
</comment>
<keyword evidence="3" id="KW-1133">Transmembrane helix</keyword>
<comment type="subcellular location">
    <subcellularLocation>
        <location evidence="3">Membrane</location>
        <topology evidence="3">Single-pass type II membrane protein</topology>
    </subcellularLocation>
</comment>
<feature type="domain" description="Peptidase S26" evidence="4">
    <location>
        <begin position="24"/>
        <end position="170"/>
    </location>
</feature>
<dbReference type="AlphaFoldDB" id="A0A3N4MXA2"/>
<feature type="active site" evidence="2">
    <location>
        <position position="89"/>
    </location>
</feature>
<keyword evidence="3 5" id="KW-0378">Hydrolase</keyword>
<dbReference type="OrthoDB" id="5564030at2"/>
<dbReference type="GO" id="GO:0006465">
    <property type="term" value="P:signal peptide processing"/>
    <property type="evidence" value="ECO:0007669"/>
    <property type="project" value="InterPro"/>
</dbReference>
<proteinExistence type="inferred from homology"/>
<dbReference type="Gene3D" id="2.10.109.10">
    <property type="entry name" value="Umud Fragment, subunit A"/>
    <property type="match status" value="1"/>
</dbReference>
<gene>
    <name evidence="5" type="primary">lepB</name>
    <name evidence="5" type="ORF">EGK74_08515</name>
</gene>
<evidence type="ECO:0000256" key="1">
    <source>
        <dbReference type="ARBA" id="ARBA00019232"/>
    </source>
</evidence>
<dbReference type="InterPro" id="IPR019533">
    <property type="entry name" value="Peptidase_S26"/>
</dbReference>
<evidence type="ECO:0000313" key="6">
    <source>
        <dbReference type="Proteomes" id="UP000272412"/>
    </source>
</evidence>
<dbReference type="InterPro" id="IPR000223">
    <property type="entry name" value="Pept_S26A_signal_pept_1"/>
</dbReference>
<dbReference type="Pfam" id="PF10502">
    <property type="entry name" value="Peptidase_S26"/>
    <property type="match status" value="1"/>
</dbReference>
<sequence>MMKVDTKEYFKNLYIVFSLRYASIFLLLVVIFLAWSKYFGFAVNASHSLPHTLYLIQKSRNHLADLKQGDYVAYAWQGEFYPVGTQMVKRVAGLPGDTVSRSGREFFVNGTAVGRAKEFSLKGAPLEASSFEGSIPKRFMWVAADHQDSLDSRYEIAGLIHSGQIIGKAIPIF</sequence>
<protein>
    <recommendedName>
        <fullName evidence="1 3">Signal peptidase I</fullName>
        <ecNumber evidence="3">3.4.21.89</ecNumber>
    </recommendedName>
</protein>
<dbReference type="SUPFAM" id="SSF51306">
    <property type="entry name" value="LexA/Signal peptidase"/>
    <property type="match status" value="1"/>
</dbReference>
<keyword evidence="6" id="KW-1185">Reference proteome</keyword>
<dbReference type="InterPro" id="IPR036286">
    <property type="entry name" value="LexA/Signal_pep-like_sf"/>
</dbReference>
<evidence type="ECO:0000256" key="3">
    <source>
        <dbReference type="RuleBase" id="RU362042"/>
    </source>
</evidence>
<feature type="active site" evidence="2">
    <location>
        <position position="48"/>
    </location>
</feature>
<dbReference type="Proteomes" id="UP000272412">
    <property type="component" value="Unassembled WGS sequence"/>
</dbReference>
<name>A0A3N4MXA2_9NEIS</name>
<evidence type="ECO:0000256" key="2">
    <source>
        <dbReference type="PIRSR" id="PIRSR600223-1"/>
    </source>
</evidence>